<evidence type="ECO:0000256" key="3">
    <source>
        <dbReference type="ARBA" id="ARBA00022741"/>
    </source>
</evidence>
<keyword evidence="13" id="KW-1185">Reference proteome</keyword>
<gene>
    <name evidence="6" type="primary">ppk</name>
    <name evidence="12" type="ORF">JJQ58_05150</name>
</gene>
<dbReference type="InterPro" id="IPR025198">
    <property type="entry name" value="PPK_N_dom"/>
</dbReference>
<dbReference type="SUPFAM" id="SSF143724">
    <property type="entry name" value="PHP14-like"/>
    <property type="match status" value="1"/>
</dbReference>
<dbReference type="NCBIfam" id="TIGR03705">
    <property type="entry name" value="poly_P_kin"/>
    <property type="match status" value="1"/>
</dbReference>
<evidence type="ECO:0000256" key="6">
    <source>
        <dbReference type="HAMAP-Rule" id="MF_00347"/>
    </source>
</evidence>
<evidence type="ECO:0000256" key="5">
    <source>
        <dbReference type="ARBA" id="ARBA00022840"/>
    </source>
</evidence>
<comment type="PTM">
    <text evidence="6 7">An intermediate of this reaction is the autophosphorylated ppk in which a phosphate is covalently linked to a histidine residue through a N-P bond.</text>
</comment>
<name>A0ABS5MLT2_9STAP</name>
<protein>
    <recommendedName>
        <fullName evidence="6 7">Polyphosphate kinase</fullName>
        <ecNumber evidence="6 7">2.7.4.1</ecNumber>
    </recommendedName>
    <alternativeName>
        <fullName evidence="6">ATP-polyphosphate phosphotransferase</fullName>
    </alternativeName>
    <alternativeName>
        <fullName evidence="6">Polyphosphoric acid kinase</fullName>
    </alternativeName>
</protein>
<dbReference type="SUPFAM" id="SSF140356">
    <property type="entry name" value="PPK N-terminal domain-like"/>
    <property type="match status" value="1"/>
</dbReference>
<dbReference type="Gene3D" id="3.30.1840.10">
    <property type="entry name" value="Polyphosphate kinase middle domain"/>
    <property type="match status" value="1"/>
</dbReference>
<dbReference type="SUPFAM" id="SSF56024">
    <property type="entry name" value="Phospholipase D/nuclease"/>
    <property type="match status" value="2"/>
</dbReference>
<dbReference type="InterPro" id="IPR036832">
    <property type="entry name" value="PPK_N_dom_sf"/>
</dbReference>
<comment type="cofactor">
    <cofactor evidence="6">
        <name>Mg(2+)</name>
        <dbReference type="ChEBI" id="CHEBI:18420"/>
    </cofactor>
</comment>
<dbReference type="Pfam" id="PF13090">
    <property type="entry name" value="PP_kinase_C"/>
    <property type="match status" value="1"/>
</dbReference>
<feature type="binding site" evidence="6">
    <location>
        <position position="381"/>
    </location>
    <ligand>
        <name>Mg(2+)</name>
        <dbReference type="ChEBI" id="CHEBI:18420"/>
    </ligand>
</feature>
<feature type="binding site" evidence="6">
    <location>
        <position position="411"/>
    </location>
    <ligand>
        <name>Mg(2+)</name>
        <dbReference type="ChEBI" id="CHEBI:18420"/>
    </ligand>
</feature>
<evidence type="ECO:0000259" key="8">
    <source>
        <dbReference type="Pfam" id="PF02503"/>
    </source>
</evidence>
<comment type="catalytic activity">
    <reaction evidence="6 7">
        <text>[phosphate](n) + ATP = [phosphate](n+1) + ADP</text>
        <dbReference type="Rhea" id="RHEA:19573"/>
        <dbReference type="Rhea" id="RHEA-COMP:9859"/>
        <dbReference type="Rhea" id="RHEA-COMP:14280"/>
        <dbReference type="ChEBI" id="CHEBI:16838"/>
        <dbReference type="ChEBI" id="CHEBI:30616"/>
        <dbReference type="ChEBI" id="CHEBI:456216"/>
        <dbReference type="EC" id="2.7.4.1"/>
    </reaction>
</comment>
<dbReference type="Pfam" id="PF02503">
    <property type="entry name" value="PP_kinase"/>
    <property type="match status" value="1"/>
</dbReference>
<evidence type="ECO:0000256" key="4">
    <source>
        <dbReference type="ARBA" id="ARBA00022777"/>
    </source>
</evidence>
<comment type="similarity">
    <text evidence="6 7">Belongs to the polyphosphate kinase 1 (PPK1) family.</text>
</comment>
<evidence type="ECO:0000256" key="7">
    <source>
        <dbReference type="RuleBase" id="RU003800"/>
    </source>
</evidence>
<feature type="binding site" evidence="6">
    <location>
        <position position="570"/>
    </location>
    <ligand>
        <name>ATP</name>
        <dbReference type="ChEBI" id="CHEBI:30616"/>
    </ligand>
</feature>
<proteinExistence type="inferred from homology"/>
<dbReference type="HAMAP" id="MF_00347">
    <property type="entry name" value="Polyphosphate_kinase"/>
    <property type="match status" value="1"/>
</dbReference>
<dbReference type="Pfam" id="PF17941">
    <property type="entry name" value="PP_kinase_C_1"/>
    <property type="match status" value="1"/>
</dbReference>
<dbReference type="InterPro" id="IPR036830">
    <property type="entry name" value="PP_kinase_middle_dom_sf"/>
</dbReference>
<organism evidence="12 13">
    <name type="scientific">Mammaliicoccus fleurettii</name>
    <dbReference type="NCBI Taxonomy" id="150056"/>
    <lineage>
        <taxon>Bacteria</taxon>
        <taxon>Bacillati</taxon>
        <taxon>Bacillota</taxon>
        <taxon>Bacilli</taxon>
        <taxon>Bacillales</taxon>
        <taxon>Staphylococcaceae</taxon>
        <taxon>Mammaliicoccus</taxon>
    </lineage>
</organism>
<dbReference type="Pfam" id="PF13089">
    <property type="entry name" value="PP_kinase_N"/>
    <property type="match status" value="1"/>
</dbReference>
<feature type="binding site" evidence="6">
    <location>
        <position position="598"/>
    </location>
    <ligand>
        <name>ATP</name>
        <dbReference type="ChEBI" id="CHEBI:30616"/>
    </ligand>
</feature>
<keyword evidence="2 6" id="KW-0808">Transferase</keyword>
<feature type="binding site" evidence="6">
    <location>
        <position position="474"/>
    </location>
    <ligand>
        <name>ATP</name>
        <dbReference type="ChEBI" id="CHEBI:30616"/>
    </ligand>
</feature>
<keyword evidence="6" id="KW-0479">Metal-binding</keyword>
<feature type="domain" description="Polyphosphate kinase N-terminal" evidence="9">
    <location>
        <begin position="16"/>
        <end position="121"/>
    </location>
</feature>
<evidence type="ECO:0000256" key="1">
    <source>
        <dbReference type="ARBA" id="ARBA00022553"/>
    </source>
</evidence>
<dbReference type="NCBIfam" id="NF003921">
    <property type="entry name" value="PRK05443.2-2"/>
    <property type="match status" value="1"/>
</dbReference>
<dbReference type="CDD" id="cd09168">
    <property type="entry name" value="PLDc_PaPPK1_C2_like"/>
    <property type="match status" value="1"/>
</dbReference>
<feature type="domain" description="Polyphosphate kinase C-terminal" evidence="11">
    <location>
        <begin position="338"/>
        <end position="501"/>
    </location>
</feature>
<evidence type="ECO:0000256" key="2">
    <source>
        <dbReference type="ARBA" id="ARBA00022679"/>
    </source>
</evidence>
<dbReference type="Proteomes" id="UP000681586">
    <property type="component" value="Unassembled WGS sequence"/>
</dbReference>
<keyword evidence="3 6" id="KW-0547">Nucleotide-binding</keyword>
<dbReference type="InterPro" id="IPR025200">
    <property type="entry name" value="PPK_C_dom2"/>
</dbReference>
<dbReference type="GO" id="GO:0008976">
    <property type="term" value="F:polyphosphate kinase activity"/>
    <property type="evidence" value="ECO:0007669"/>
    <property type="project" value="UniProtKB-EC"/>
</dbReference>
<sequence length="721" mass="83601">METQTNGFYLDNPEYYNNRELSWLDFNYRVLEEAIDPNNPMLEQLKFLAIHSSNLDEFFMVRVAGLKDQVKMNFNEPENKAQLTPKEQLTGIEKKNRENVYLQYKRFNELKDLLKTYNIFITQPERLPEDLIDQLHNQFNTEILPTLSPLGIDAYRPFPKLNNKMLNLFVDIKLNDGEIKSAIVPVPTLLDRIIKLEYDGKKYIVFLEDVISLFIEQLFNGFEVINTYTFRVTRNADLTIHEDGAEDLLIEIEKFLKERKSGAAVRLEIDSRHIDTEVKSMFLMNELELTNKDIYRVNGPLDLTVLFSLVGRLEELFPELLYKPYRPQLPSSLNKNNVYDLALEKDVFFHHPYESFEPIVEFIKEASEDPNTLAIKQTLYRVSSDSTIIQALKNAAENGKQVTVLVELKARFDEENNVQWAKMLEDAGCNVIYGMTFLKTHSKITLVIKKVDGKVIPFVHLGTGNYNDKTAKIYTDMGIITTNPKIGEDAINFFNYLSGYSLKPDYNELIVAPFEIRDFFVDHIEQEIELHNEHGNGLIIAKMNSLTDKKVIKKLYEASQSGVKIKLIIRGICCLKPGIKGVSENIEVISIVGRFLEHSRIYYFHHNSEEKMYLSSADMMTRNMIKRVEILFPILDPKVVSRLKDILNLQLNDGLKGRIQNSDGNYQYNDAGNKHMNSQEMLMDEALLAAKEMRQSHINIGQPVRSRRRSFINKFKERLKR</sequence>
<dbReference type="NCBIfam" id="NF003920">
    <property type="entry name" value="PRK05443.2-1"/>
    <property type="match status" value="1"/>
</dbReference>
<dbReference type="InterPro" id="IPR041108">
    <property type="entry name" value="PP_kinase_C_1"/>
</dbReference>
<dbReference type="PANTHER" id="PTHR30218:SF0">
    <property type="entry name" value="POLYPHOSPHATE KINASE"/>
    <property type="match status" value="1"/>
</dbReference>
<evidence type="ECO:0000259" key="10">
    <source>
        <dbReference type="Pfam" id="PF13090"/>
    </source>
</evidence>
<evidence type="ECO:0000313" key="13">
    <source>
        <dbReference type="Proteomes" id="UP000681586"/>
    </source>
</evidence>
<dbReference type="InterPro" id="IPR024953">
    <property type="entry name" value="PP_kinase_middle"/>
</dbReference>
<dbReference type="NCBIfam" id="NF003918">
    <property type="entry name" value="PRK05443.1-2"/>
    <property type="match status" value="1"/>
</dbReference>
<comment type="caution">
    <text evidence="12">The sequence shown here is derived from an EMBL/GenBank/DDBJ whole genome shotgun (WGS) entry which is preliminary data.</text>
</comment>
<dbReference type="NCBIfam" id="NF003917">
    <property type="entry name" value="PRK05443.1-1"/>
    <property type="match status" value="1"/>
</dbReference>
<feature type="active site" description="Phosphohistidine intermediate" evidence="6">
    <location>
        <position position="441"/>
    </location>
</feature>
<evidence type="ECO:0000259" key="9">
    <source>
        <dbReference type="Pfam" id="PF13089"/>
    </source>
</evidence>
<dbReference type="PANTHER" id="PTHR30218">
    <property type="entry name" value="POLYPHOSPHATE KINASE"/>
    <property type="match status" value="1"/>
</dbReference>
<comment type="function">
    <text evidence="6 7">Catalyzes the reversible transfer of the terminal phosphate of ATP to form a long-chain polyphosphate (polyP).</text>
</comment>
<reference evidence="12 13" key="1">
    <citation type="submission" date="2021-05" db="EMBL/GenBank/DDBJ databases">
        <title>Staphylococcus fleurettii isolated from lake water in First Nation community in Manitoba, Canada.</title>
        <authorList>
            <person name="Bashar S."/>
            <person name="Murdock A."/>
            <person name="Patidar R."/>
            <person name="Golding G."/>
            <person name="Farenhorst A."/>
            <person name="Kumar A."/>
        </authorList>
    </citation>
    <scope>NUCLEOTIDE SEQUENCE [LARGE SCALE GENOMIC DNA]</scope>
    <source>
        <strain evidence="12 13">SF002</strain>
    </source>
</reference>
<dbReference type="Gene3D" id="3.30.870.10">
    <property type="entry name" value="Endonuclease Chain A"/>
    <property type="match status" value="2"/>
</dbReference>
<dbReference type="RefSeq" id="WP_115337289.1">
    <property type="nucleotide sequence ID" value="NZ_JAAQPD010000042.1"/>
</dbReference>
<feature type="binding site" evidence="6">
    <location>
        <position position="54"/>
    </location>
    <ligand>
        <name>ATP</name>
        <dbReference type="ChEBI" id="CHEBI:30616"/>
    </ligand>
</feature>
<dbReference type="CDD" id="cd09165">
    <property type="entry name" value="PLDc_PaPPK1_C1_like"/>
    <property type="match status" value="1"/>
</dbReference>
<keyword evidence="4 6" id="KW-0418">Kinase</keyword>
<feature type="domain" description="Polyphosphate kinase C-terminal" evidence="10">
    <location>
        <begin position="509"/>
        <end position="679"/>
    </location>
</feature>
<feature type="domain" description="Polyphosphate kinase middle" evidence="8">
    <location>
        <begin position="134"/>
        <end position="309"/>
    </location>
</feature>
<evidence type="ECO:0000313" key="12">
    <source>
        <dbReference type="EMBL" id="MBS3696852.1"/>
    </source>
</evidence>
<dbReference type="PIRSF" id="PIRSF015589">
    <property type="entry name" value="PP_kinase"/>
    <property type="match status" value="1"/>
</dbReference>
<accession>A0ABS5MLT2</accession>
<dbReference type="EMBL" id="JAGXBM010000005">
    <property type="protein sequence ID" value="MBS3696852.1"/>
    <property type="molecule type" value="Genomic_DNA"/>
</dbReference>
<evidence type="ECO:0000259" key="11">
    <source>
        <dbReference type="Pfam" id="PF17941"/>
    </source>
</evidence>
<dbReference type="InterPro" id="IPR003414">
    <property type="entry name" value="PP_kinase"/>
</dbReference>
<keyword evidence="5 6" id="KW-0067">ATP-binding</keyword>
<dbReference type="Gene3D" id="1.20.58.310">
    <property type="entry name" value="Polyphosphate kinase N-terminal domain"/>
    <property type="match status" value="1"/>
</dbReference>
<dbReference type="EC" id="2.7.4.1" evidence="6 7"/>
<keyword evidence="6" id="KW-0460">Magnesium</keyword>
<keyword evidence="1 6" id="KW-0597">Phosphoprotein</keyword>